<keyword evidence="1" id="KW-1133">Transmembrane helix</keyword>
<comment type="caution">
    <text evidence="2">The sequence shown here is derived from an EMBL/GenBank/DDBJ whole genome shotgun (WGS) entry which is preliminary data.</text>
</comment>
<dbReference type="InterPro" id="IPR048147">
    <property type="entry name" value="CBO0543-like"/>
</dbReference>
<accession>A0ABV9Q304</accession>
<proteinExistence type="predicted"/>
<dbReference type="Proteomes" id="UP001596002">
    <property type="component" value="Unassembled WGS sequence"/>
</dbReference>
<sequence length="183" mass="21787">MDHQIQKIEALLRQITEIRMEHYVEHELFSYQWWTLLVMLIGSWIVWWKLVDRSRLLELCLVGALVAICAASLDYIGSTIPLWSYPMRLIPVGTLLPVVDLSVLPVSYMLIVQYFPKCRHYLIASFLQSGAYSFLAEHLLEKMKIYQMISWNHWYSFVFYFGISLMVYWISRRVLQITKNERT</sequence>
<feature type="transmembrane region" description="Helical" evidence="1">
    <location>
        <begin position="31"/>
        <end position="50"/>
    </location>
</feature>
<feature type="transmembrane region" description="Helical" evidence="1">
    <location>
        <begin position="89"/>
        <end position="109"/>
    </location>
</feature>
<organism evidence="2 3">
    <name type="scientific">Effusibacillus consociatus</name>
    <dbReference type="NCBI Taxonomy" id="1117041"/>
    <lineage>
        <taxon>Bacteria</taxon>
        <taxon>Bacillati</taxon>
        <taxon>Bacillota</taxon>
        <taxon>Bacilli</taxon>
        <taxon>Bacillales</taxon>
        <taxon>Alicyclobacillaceae</taxon>
        <taxon>Effusibacillus</taxon>
    </lineage>
</organism>
<dbReference type="NCBIfam" id="NF041644">
    <property type="entry name" value="CBO0543_fam"/>
    <property type="match status" value="1"/>
</dbReference>
<feature type="transmembrane region" description="Helical" evidence="1">
    <location>
        <begin position="152"/>
        <end position="170"/>
    </location>
</feature>
<protein>
    <submittedName>
        <fullName evidence="2">CBO0543 family protein</fullName>
    </submittedName>
</protein>
<gene>
    <name evidence="2" type="ORF">ACFO8Q_06575</name>
</gene>
<dbReference type="RefSeq" id="WP_380024918.1">
    <property type="nucleotide sequence ID" value="NZ_JBHSHC010000044.1"/>
</dbReference>
<evidence type="ECO:0000313" key="3">
    <source>
        <dbReference type="Proteomes" id="UP001596002"/>
    </source>
</evidence>
<name>A0ABV9Q304_9BACL</name>
<feature type="transmembrane region" description="Helical" evidence="1">
    <location>
        <begin position="57"/>
        <end position="77"/>
    </location>
</feature>
<reference evidence="3" key="1">
    <citation type="journal article" date="2019" name="Int. J. Syst. Evol. Microbiol.">
        <title>The Global Catalogue of Microorganisms (GCM) 10K type strain sequencing project: providing services to taxonomists for standard genome sequencing and annotation.</title>
        <authorList>
            <consortium name="The Broad Institute Genomics Platform"/>
            <consortium name="The Broad Institute Genome Sequencing Center for Infectious Disease"/>
            <person name="Wu L."/>
            <person name="Ma J."/>
        </authorList>
    </citation>
    <scope>NUCLEOTIDE SEQUENCE [LARGE SCALE GENOMIC DNA]</scope>
    <source>
        <strain evidence="3">WYCCWR 12678</strain>
    </source>
</reference>
<dbReference type="EMBL" id="JBHSHC010000044">
    <property type="protein sequence ID" value="MFC4767030.1"/>
    <property type="molecule type" value="Genomic_DNA"/>
</dbReference>
<evidence type="ECO:0000256" key="1">
    <source>
        <dbReference type="SAM" id="Phobius"/>
    </source>
</evidence>
<keyword evidence="1" id="KW-0472">Membrane</keyword>
<keyword evidence="3" id="KW-1185">Reference proteome</keyword>
<keyword evidence="1" id="KW-0812">Transmembrane</keyword>
<evidence type="ECO:0000313" key="2">
    <source>
        <dbReference type="EMBL" id="MFC4767030.1"/>
    </source>
</evidence>